<dbReference type="InterPro" id="IPR052038">
    <property type="entry name" value="Type-VII_TA_antitoxin"/>
</dbReference>
<evidence type="ECO:0000259" key="10">
    <source>
        <dbReference type="Pfam" id="PF01909"/>
    </source>
</evidence>
<evidence type="ECO:0000256" key="2">
    <source>
        <dbReference type="ARBA" id="ARBA00022649"/>
    </source>
</evidence>
<dbReference type="Pfam" id="PF01909">
    <property type="entry name" value="NTP_transf_2"/>
    <property type="match status" value="1"/>
</dbReference>
<keyword evidence="8" id="KW-0460">Magnesium</keyword>
<sequence>MNREEVLQILRTHQQELQNLGVKSLELFGSVARNEARSDSDVDLLAELSESMSLFQFIEAKLYIQDLLKCPVDMGTKDALREHLRQPILEDIVYVF</sequence>
<protein>
    <submittedName>
        <fullName evidence="11">Nucleotidyltransferase family protein</fullName>
    </submittedName>
</protein>
<dbReference type="Proteomes" id="UP000502433">
    <property type="component" value="Chromosome"/>
</dbReference>
<name>A0A6H2BV23_DOLFA</name>
<dbReference type="PANTHER" id="PTHR33571">
    <property type="entry name" value="SSL8005 PROTEIN"/>
    <property type="match status" value="1"/>
</dbReference>
<dbReference type="CDD" id="cd05403">
    <property type="entry name" value="NT_KNTase_like"/>
    <property type="match status" value="1"/>
</dbReference>
<evidence type="ECO:0000256" key="3">
    <source>
        <dbReference type="ARBA" id="ARBA00022679"/>
    </source>
</evidence>
<gene>
    <name evidence="11" type="ORF">HGD76_03510</name>
</gene>
<keyword evidence="6" id="KW-0547">Nucleotide-binding</keyword>
<evidence type="ECO:0000256" key="4">
    <source>
        <dbReference type="ARBA" id="ARBA00022695"/>
    </source>
</evidence>
<evidence type="ECO:0000256" key="9">
    <source>
        <dbReference type="ARBA" id="ARBA00038276"/>
    </source>
</evidence>
<dbReference type="GO" id="GO:0016779">
    <property type="term" value="F:nucleotidyltransferase activity"/>
    <property type="evidence" value="ECO:0007669"/>
    <property type="project" value="UniProtKB-KW"/>
</dbReference>
<dbReference type="Gene3D" id="3.30.460.10">
    <property type="entry name" value="Beta Polymerase, domain 2"/>
    <property type="match status" value="1"/>
</dbReference>
<dbReference type="KEGG" id="dfs:HGD76_03510"/>
<keyword evidence="4" id="KW-0548">Nucleotidyltransferase</keyword>
<dbReference type="RefSeq" id="WP_148764663.1">
    <property type="nucleotide sequence ID" value="NZ_CP051206.1"/>
</dbReference>
<keyword evidence="7" id="KW-0067">ATP-binding</keyword>
<reference evidence="11 12" key="2">
    <citation type="submission" date="2020-04" db="EMBL/GenBank/DDBJ databases">
        <authorList>
            <person name="Fomenkov A."/>
            <person name="Anton B.P."/>
            <person name="Roberts R.J."/>
        </authorList>
    </citation>
    <scope>NUCLEOTIDE SEQUENCE [LARGE SCALE GENOMIC DNA]</scope>
    <source>
        <strain evidence="11 12">CCAP 1403/13f</strain>
    </source>
</reference>
<dbReference type="GO" id="GO:0005524">
    <property type="term" value="F:ATP binding"/>
    <property type="evidence" value="ECO:0007669"/>
    <property type="project" value="UniProtKB-KW"/>
</dbReference>
<evidence type="ECO:0000256" key="7">
    <source>
        <dbReference type="ARBA" id="ARBA00022840"/>
    </source>
</evidence>
<dbReference type="InterPro" id="IPR002934">
    <property type="entry name" value="Polymerase_NTP_transf_dom"/>
</dbReference>
<evidence type="ECO:0000256" key="8">
    <source>
        <dbReference type="ARBA" id="ARBA00022842"/>
    </source>
</evidence>
<evidence type="ECO:0000256" key="5">
    <source>
        <dbReference type="ARBA" id="ARBA00022723"/>
    </source>
</evidence>
<evidence type="ECO:0000313" key="11">
    <source>
        <dbReference type="EMBL" id="QJB43432.1"/>
    </source>
</evidence>
<keyword evidence="2" id="KW-1277">Toxin-antitoxin system</keyword>
<dbReference type="PANTHER" id="PTHR33571:SF14">
    <property type="entry name" value="PROTEIN ADENYLYLTRANSFERASE MJ0435-RELATED"/>
    <property type="match status" value="1"/>
</dbReference>
<organism evidence="11 12">
    <name type="scientific">Dolichospermum flos-aquae CCAP 1403/13F</name>
    <dbReference type="NCBI Taxonomy" id="315271"/>
    <lineage>
        <taxon>Bacteria</taxon>
        <taxon>Bacillati</taxon>
        <taxon>Cyanobacteriota</taxon>
        <taxon>Cyanophyceae</taxon>
        <taxon>Nostocales</taxon>
        <taxon>Aphanizomenonaceae</taxon>
        <taxon>Dolichospermum</taxon>
    </lineage>
</organism>
<feature type="domain" description="Polymerase nucleotidyl transferase" evidence="10">
    <location>
        <begin position="13"/>
        <end position="93"/>
    </location>
</feature>
<keyword evidence="5" id="KW-0479">Metal-binding</keyword>
<dbReference type="EMBL" id="CP051206">
    <property type="protein sequence ID" value="QJB43432.1"/>
    <property type="molecule type" value="Genomic_DNA"/>
</dbReference>
<proteinExistence type="inferred from homology"/>
<keyword evidence="3 11" id="KW-0808">Transferase</keyword>
<reference evidence="11 12" key="1">
    <citation type="submission" date="2020-04" db="EMBL/GenBank/DDBJ databases">
        <title>Genome-Wide Identification of 5-Methylcytosine Sites in Bacterial Genomes By High-Throughput Sequencing of MspJI Restriction Fragments.</title>
        <authorList>
            <person name="Wu V."/>
        </authorList>
    </citation>
    <scope>NUCLEOTIDE SEQUENCE [LARGE SCALE GENOMIC DNA]</scope>
    <source>
        <strain evidence="11 12">CCAP 1403/13f</strain>
    </source>
</reference>
<accession>A0A6H2BV23</accession>
<dbReference type="AlphaFoldDB" id="A0A6H2BV23"/>
<evidence type="ECO:0000256" key="1">
    <source>
        <dbReference type="ARBA" id="ARBA00001946"/>
    </source>
</evidence>
<dbReference type="GO" id="GO:0046872">
    <property type="term" value="F:metal ion binding"/>
    <property type="evidence" value="ECO:0007669"/>
    <property type="project" value="UniProtKB-KW"/>
</dbReference>
<dbReference type="SUPFAM" id="SSF81301">
    <property type="entry name" value="Nucleotidyltransferase"/>
    <property type="match status" value="1"/>
</dbReference>
<evidence type="ECO:0000256" key="6">
    <source>
        <dbReference type="ARBA" id="ARBA00022741"/>
    </source>
</evidence>
<dbReference type="InterPro" id="IPR043519">
    <property type="entry name" value="NT_sf"/>
</dbReference>
<comment type="cofactor">
    <cofactor evidence="1">
        <name>Mg(2+)</name>
        <dbReference type="ChEBI" id="CHEBI:18420"/>
    </cofactor>
</comment>
<comment type="similarity">
    <text evidence="9">Belongs to the MntA antitoxin family.</text>
</comment>
<evidence type="ECO:0000313" key="12">
    <source>
        <dbReference type="Proteomes" id="UP000502433"/>
    </source>
</evidence>